<dbReference type="InterPro" id="IPR003175">
    <property type="entry name" value="CDI_dom"/>
</dbReference>
<keyword evidence="3" id="KW-0649">Protein kinase inhibitor</keyword>
<dbReference type="GO" id="GO:0045930">
    <property type="term" value="P:negative regulation of mitotic cell cycle"/>
    <property type="evidence" value="ECO:0007669"/>
    <property type="project" value="TreeGrafter"/>
</dbReference>
<dbReference type="STRING" id="137246.A0A401SLS7"/>
<evidence type="ECO:0000313" key="9">
    <source>
        <dbReference type="Proteomes" id="UP000287033"/>
    </source>
</evidence>
<dbReference type="PANTHER" id="PTHR10265:SF44">
    <property type="entry name" value="CYCLIN-DEPENDENT KINASE INHIBITOR 1C"/>
    <property type="match status" value="1"/>
</dbReference>
<organism evidence="8 9">
    <name type="scientific">Chiloscyllium punctatum</name>
    <name type="common">Brownbanded bambooshark</name>
    <name type="synonym">Hemiscyllium punctatum</name>
    <dbReference type="NCBI Taxonomy" id="137246"/>
    <lineage>
        <taxon>Eukaryota</taxon>
        <taxon>Metazoa</taxon>
        <taxon>Chordata</taxon>
        <taxon>Craniata</taxon>
        <taxon>Vertebrata</taxon>
        <taxon>Chondrichthyes</taxon>
        <taxon>Elasmobranchii</taxon>
        <taxon>Galeomorphii</taxon>
        <taxon>Galeoidea</taxon>
        <taxon>Orectolobiformes</taxon>
        <taxon>Hemiscylliidae</taxon>
        <taxon>Chiloscyllium</taxon>
    </lineage>
</organism>
<evidence type="ECO:0000256" key="4">
    <source>
        <dbReference type="ARBA" id="ARBA00023242"/>
    </source>
</evidence>
<keyword evidence="9" id="KW-1185">Reference proteome</keyword>
<evidence type="ECO:0000256" key="6">
    <source>
        <dbReference type="SAM" id="MobiDB-lite"/>
    </source>
</evidence>
<evidence type="ECO:0000256" key="1">
    <source>
        <dbReference type="ARBA" id="ARBA00004123"/>
    </source>
</evidence>
<evidence type="ECO:0000256" key="2">
    <source>
        <dbReference type="ARBA" id="ARBA00006726"/>
    </source>
</evidence>
<accession>A0A401SLS7</accession>
<dbReference type="Gene3D" id="4.10.365.10">
    <property type="entry name" value="p27"/>
    <property type="match status" value="1"/>
</dbReference>
<dbReference type="OrthoDB" id="6373236at2759"/>
<comment type="caution">
    <text evidence="8">The sequence shown here is derived from an EMBL/GenBank/DDBJ whole genome shotgun (WGS) entry which is preliminary data.</text>
</comment>
<sequence length="162" mass="18754">MSHSTSEDSERTTQLRHLNKAVCRSLFGKLDHEELRKDMKTQLKEIKNSHCQRWNFDFENHSPLTGNYVWEALDSRDLPSFYWDSPASIPTSEGEGDTETLESGGRAKKNGKGPRKSEVKASVRSRKRESTTPITDFFPRRKRIASSKSLIPRETTPRKRFR</sequence>
<dbReference type="AlphaFoldDB" id="A0A401SLS7"/>
<dbReference type="OMA" id="FECETPL"/>
<gene>
    <name evidence="8" type="ORF">chiPu_0009785</name>
</gene>
<keyword evidence="4" id="KW-0539">Nucleus</keyword>
<dbReference type="PANTHER" id="PTHR10265">
    <property type="entry name" value="CYCLIN-DEPENDENT KINASE INHIBITOR 1"/>
    <property type="match status" value="1"/>
</dbReference>
<reference evidence="8 9" key="1">
    <citation type="journal article" date="2018" name="Nat. Ecol. Evol.">
        <title>Shark genomes provide insights into elasmobranch evolution and the origin of vertebrates.</title>
        <authorList>
            <person name="Hara Y"/>
            <person name="Yamaguchi K"/>
            <person name="Onimaru K"/>
            <person name="Kadota M"/>
            <person name="Koyanagi M"/>
            <person name="Keeley SD"/>
            <person name="Tatsumi K"/>
            <person name="Tanaka K"/>
            <person name="Motone F"/>
            <person name="Kageyama Y"/>
            <person name="Nozu R"/>
            <person name="Adachi N"/>
            <person name="Nishimura O"/>
            <person name="Nakagawa R"/>
            <person name="Tanegashima C"/>
            <person name="Kiyatake I"/>
            <person name="Matsumoto R"/>
            <person name="Murakumo K"/>
            <person name="Nishida K"/>
            <person name="Terakita A"/>
            <person name="Kuratani S"/>
            <person name="Sato K"/>
            <person name="Hyodo S Kuraku.S."/>
        </authorList>
    </citation>
    <scope>NUCLEOTIDE SEQUENCE [LARGE SCALE GENOMIC DNA]</scope>
</reference>
<dbReference type="InterPro" id="IPR044898">
    <property type="entry name" value="CDI_dom_sf"/>
</dbReference>
<protein>
    <recommendedName>
        <fullName evidence="7">Cyclin-dependent kinase inhibitor domain-containing protein</fullName>
    </recommendedName>
</protein>
<comment type="subcellular location">
    <subcellularLocation>
        <location evidence="1">Nucleus</location>
    </subcellularLocation>
</comment>
<evidence type="ECO:0000256" key="5">
    <source>
        <dbReference type="ARBA" id="ARBA00023306"/>
    </source>
</evidence>
<evidence type="ECO:0000256" key="3">
    <source>
        <dbReference type="ARBA" id="ARBA00023013"/>
    </source>
</evidence>
<proteinExistence type="inferred from homology"/>
<keyword evidence="5" id="KW-0131">Cell cycle</keyword>
<dbReference type="Pfam" id="PF02234">
    <property type="entry name" value="CDI"/>
    <property type="match status" value="1"/>
</dbReference>
<evidence type="ECO:0000259" key="7">
    <source>
        <dbReference type="Pfam" id="PF02234"/>
    </source>
</evidence>
<dbReference type="Proteomes" id="UP000287033">
    <property type="component" value="Unassembled WGS sequence"/>
</dbReference>
<dbReference type="EMBL" id="BEZZ01000355">
    <property type="protein sequence ID" value="GCC31328.1"/>
    <property type="molecule type" value="Genomic_DNA"/>
</dbReference>
<comment type="similarity">
    <text evidence="2">Belongs to the CDI family.</text>
</comment>
<name>A0A401SLS7_CHIPU</name>
<feature type="domain" description="Cyclin-dependent kinase inhibitor" evidence="7">
    <location>
        <begin position="25"/>
        <end position="72"/>
    </location>
</feature>
<evidence type="ECO:0000313" key="8">
    <source>
        <dbReference type="EMBL" id="GCC31328.1"/>
    </source>
</evidence>
<feature type="region of interest" description="Disordered" evidence="6">
    <location>
        <begin position="84"/>
        <end position="162"/>
    </location>
</feature>
<dbReference type="GO" id="GO:0004861">
    <property type="term" value="F:cyclin-dependent protein serine/threonine kinase inhibitor activity"/>
    <property type="evidence" value="ECO:0007669"/>
    <property type="project" value="InterPro"/>
</dbReference>
<dbReference type="GO" id="GO:0005634">
    <property type="term" value="C:nucleus"/>
    <property type="evidence" value="ECO:0007669"/>
    <property type="project" value="UniProtKB-SubCell"/>
</dbReference>